<dbReference type="STRING" id="74557.A0A1V9Z5T9"/>
<evidence type="ECO:0000256" key="2">
    <source>
        <dbReference type="ARBA" id="ARBA00022448"/>
    </source>
</evidence>
<dbReference type="GO" id="GO:0005643">
    <property type="term" value="C:nuclear pore"/>
    <property type="evidence" value="ECO:0007669"/>
    <property type="project" value="UniProtKB-ARBA"/>
</dbReference>
<evidence type="ECO:0000313" key="6">
    <source>
        <dbReference type="Proteomes" id="UP000243217"/>
    </source>
</evidence>
<name>A0A1V9Z5T9_9STRA</name>
<comment type="subcellular location">
    <subcellularLocation>
        <location evidence="1">Nucleus</location>
    </subcellularLocation>
</comment>
<dbReference type="GO" id="GO:0017056">
    <property type="term" value="F:structural constituent of nuclear pore"/>
    <property type="evidence" value="ECO:0007669"/>
    <property type="project" value="TreeGrafter"/>
</dbReference>
<keyword evidence="2" id="KW-0813">Transport</keyword>
<dbReference type="EMBL" id="JNBS01002260">
    <property type="protein sequence ID" value="OQR93356.1"/>
    <property type="molecule type" value="Genomic_DNA"/>
</dbReference>
<comment type="caution">
    <text evidence="5">The sequence shown here is derived from an EMBL/GenBank/DDBJ whole genome shotgun (WGS) entry which is preliminary data.</text>
</comment>
<protein>
    <recommendedName>
        <fullName evidence="4">Nucleoporin Nup120/160 beta-propeller domain-containing protein</fullName>
    </recommendedName>
</protein>
<keyword evidence="3" id="KW-0539">Nucleus</keyword>
<feature type="domain" description="Nucleoporin Nup120/160 beta-propeller" evidence="4">
    <location>
        <begin position="78"/>
        <end position="416"/>
    </location>
</feature>
<dbReference type="OrthoDB" id="67716at2759"/>
<dbReference type="PANTHER" id="PTHR21286">
    <property type="entry name" value="NUCLEAR PORE COMPLEX PROTEIN NUP160"/>
    <property type="match status" value="1"/>
</dbReference>
<evidence type="ECO:0000256" key="3">
    <source>
        <dbReference type="ARBA" id="ARBA00023242"/>
    </source>
</evidence>
<evidence type="ECO:0000256" key="1">
    <source>
        <dbReference type="ARBA" id="ARBA00004123"/>
    </source>
</evidence>
<evidence type="ECO:0000313" key="5">
    <source>
        <dbReference type="EMBL" id="OQR93356.1"/>
    </source>
</evidence>
<dbReference type="Proteomes" id="UP000243217">
    <property type="component" value="Unassembled WGS sequence"/>
</dbReference>
<dbReference type="InterPro" id="IPR021717">
    <property type="entry name" value="Nucleoporin_Nup160"/>
</dbReference>
<proteinExistence type="predicted"/>
<dbReference type="InterPro" id="IPR059141">
    <property type="entry name" value="Beta-prop_Nup120_160"/>
</dbReference>
<accession>A0A1V9Z5T9</accession>
<sequence>MDRRVTLQEVPLAYVEKESQALFRVRSKITHAPAHAPPSNVAGIGGGFVLQSNRFVSYRAIGKQVLLWESVVHDGKAEAPGEKASLSIQLPESVAPNGIRVFESLDKQYVSICVVTCAKTIHRFCYKIEANLFASEGRDEVAFPMTSLPLHVAISAVCWLDECNVVIGADDGSMIAVNVGLSIFGHTQASYHEVALADHSGLKWLWGARKKTSVLRIIPIPDQQNDGTDTLVLSLTADAVIRVWSYEQLSCLSSQEIGEALGLEKDQVANAASIVFVPEENSSHRLLIHTTSPYTSNDIIMLRGDITAKSIELDIARHFVADIEPSVRLVDMAIDHSNIYAVWRSADKDYSVVYPLTLTGPKKVSGQHVASWTNDDDDIVPADLTETQQIDSFFFQRLLSRYNEECLRQTLAILSNQPVDGVRLRRAFLDIVHGRWSLKDSKRADPIALRTAVWQDVLVTAHIIT</sequence>
<gene>
    <name evidence="5" type="ORF">THRCLA_08459</name>
</gene>
<evidence type="ECO:0000259" key="4">
    <source>
        <dbReference type="Pfam" id="PF11715"/>
    </source>
</evidence>
<dbReference type="Pfam" id="PF11715">
    <property type="entry name" value="Beta-prop_Nup120_160"/>
    <property type="match status" value="1"/>
</dbReference>
<reference evidence="5 6" key="1">
    <citation type="journal article" date="2014" name="Genome Biol. Evol.">
        <title>The secreted proteins of Achlya hypogyna and Thraustotheca clavata identify the ancestral oomycete secretome and reveal gene acquisitions by horizontal gene transfer.</title>
        <authorList>
            <person name="Misner I."/>
            <person name="Blouin N."/>
            <person name="Leonard G."/>
            <person name="Richards T.A."/>
            <person name="Lane C.E."/>
        </authorList>
    </citation>
    <scope>NUCLEOTIDE SEQUENCE [LARGE SCALE GENOMIC DNA]</scope>
    <source>
        <strain evidence="5 6">ATCC 34112</strain>
    </source>
</reference>
<keyword evidence="6" id="KW-1185">Reference proteome</keyword>
<dbReference type="PANTHER" id="PTHR21286:SF0">
    <property type="entry name" value="NUCLEAR PORE COMPLEX PROTEIN NUP160"/>
    <property type="match status" value="1"/>
</dbReference>
<feature type="non-terminal residue" evidence="5">
    <location>
        <position position="465"/>
    </location>
</feature>
<organism evidence="5 6">
    <name type="scientific">Thraustotheca clavata</name>
    <dbReference type="NCBI Taxonomy" id="74557"/>
    <lineage>
        <taxon>Eukaryota</taxon>
        <taxon>Sar</taxon>
        <taxon>Stramenopiles</taxon>
        <taxon>Oomycota</taxon>
        <taxon>Saprolegniomycetes</taxon>
        <taxon>Saprolegniales</taxon>
        <taxon>Achlyaceae</taxon>
        <taxon>Thraustotheca</taxon>
    </lineage>
</organism>
<dbReference type="AlphaFoldDB" id="A0A1V9Z5T9"/>